<sequence>MNANRNWRVVVLLTLCFVIYFVISIFISVFDIHWKPLQNVNLISEIINPDKANNNNQLVQDSLKNAASLHASKEMDFELYQNPNLITDFTKGDSITALPHLAEKLYQLKKTGKGKIRIAYFGDSMIEGDLLTRTLRKLLQQEFGGYGVGFLPVQSKVAPVRESAEIKATGWKIVNFMDKSAHNMYISGFSFTGPGSTHFTDKTLQKGIVTNKYFIFGHASGGAAIDYNGSSISLNGPDAVNRQLLAKDTLQSYTLRSSSSQVPYYGVSFESDNGIIVDNFSFRGITGVEFKKIDEDFLKAVQEKNHYDLIVMQYGVNLLFRPNDTDYSYYAKIMTPNLVKFKSVFSGSDILMVSTADRAFRYNGEYQSAKGIHQLVETQAKMAFDNGLSFFNLFKTMGGDNSIVQWASADPPLANKDYVHPNGKGADILAEKLYRAMMKDYHNYTSKKRTVQ</sequence>
<gene>
    <name evidence="2" type="ORF">QE404_001439</name>
</gene>
<name>A0ABU0TGV7_9FLAO</name>
<organism evidence="2 3">
    <name type="scientific">Chryseobacterium camelliae</name>
    <dbReference type="NCBI Taxonomy" id="1265445"/>
    <lineage>
        <taxon>Bacteria</taxon>
        <taxon>Pseudomonadati</taxon>
        <taxon>Bacteroidota</taxon>
        <taxon>Flavobacteriia</taxon>
        <taxon>Flavobacteriales</taxon>
        <taxon>Weeksellaceae</taxon>
        <taxon>Chryseobacterium group</taxon>
        <taxon>Chryseobacterium</taxon>
    </lineage>
</organism>
<keyword evidence="1" id="KW-0472">Membrane</keyword>
<protein>
    <submittedName>
        <fullName evidence="2">Lysophospholipase L1-like esterase</fullName>
    </submittedName>
</protein>
<proteinExistence type="predicted"/>
<dbReference type="SUPFAM" id="SSF52266">
    <property type="entry name" value="SGNH hydrolase"/>
    <property type="match status" value="1"/>
</dbReference>
<accession>A0ABU0TGV7</accession>
<evidence type="ECO:0000256" key="1">
    <source>
        <dbReference type="SAM" id="Phobius"/>
    </source>
</evidence>
<dbReference type="Proteomes" id="UP001225072">
    <property type="component" value="Unassembled WGS sequence"/>
</dbReference>
<evidence type="ECO:0000313" key="2">
    <source>
        <dbReference type="EMBL" id="MDQ1096292.1"/>
    </source>
</evidence>
<comment type="caution">
    <text evidence="2">The sequence shown here is derived from an EMBL/GenBank/DDBJ whole genome shotgun (WGS) entry which is preliminary data.</text>
</comment>
<reference evidence="2 3" key="1">
    <citation type="submission" date="2023-07" db="EMBL/GenBank/DDBJ databases">
        <title>Functional and genomic diversity of the sorghum phyllosphere microbiome.</title>
        <authorList>
            <person name="Shade A."/>
        </authorList>
    </citation>
    <scope>NUCLEOTIDE SEQUENCE [LARGE SCALE GENOMIC DNA]</scope>
    <source>
        <strain evidence="2 3">SORGH_AS_1064</strain>
    </source>
</reference>
<dbReference type="Gene3D" id="3.40.50.1110">
    <property type="entry name" value="SGNH hydrolase"/>
    <property type="match status" value="1"/>
</dbReference>
<keyword evidence="1" id="KW-1133">Transmembrane helix</keyword>
<dbReference type="EMBL" id="JAUTAL010000001">
    <property type="protein sequence ID" value="MDQ1096292.1"/>
    <property type="molecule type" value="Genomic_DNA"/>
</dbReference>
<feature type="transmembrane region" description="Helical" evidence="1">
    <location>
        <begin position="7"/>
        <end position="30"/>
    </location>
</feature>
<keyword evidence="3" id="KW-1185">Reference proteome</keyword>
<evidence type="ECO:0000313" key="3">
    <source>
        <dbReference type="Proteomes" id="UP001225072"/>
    </source>
</evidence>
<dbReference type="Gene3D" id="2.60.120.1360">
    <property type="match status" value="1"/>
</dbReference>
<keyword evidence="1" id="KW-0812">Transmembrane</keyword>
<dbReference type="InterPro" id="IPR036514">
    <property type="entry name" value="SGNH_hydro_sf"/>
</dbReference>